<dbReference type="SUPFAM" id="SSF55154">
    <property type="entry name" value="CYTH-like phosphatases"/>
    <property type="match status" value="1"/>
</dbReference>
<feature type="domain" description="CYTH" evidence="1">
    <location>
        <begin position="2"/>
        <end position="163"/>
    </location>
</feature>
<protein>
    <submittedName>
        <fullName evidence="2">Adenylate cyclase class 2</fullName>
    </submittedName>
</protein>
<reference evidence="2 3" key="1">
    <citation type="submission" date="2019-03" db="EMBL/GenBank/DDBJ databases">
        <title>Genomic Encyclopedia of Type Strains, Phase IV (KMG-IV): sequencing the most valuable type-strain genomes for metagenomic binning, comparative biology and taxonomic classification.</title>
        <authorList>
            <person name="Goeker M."/>
        </authorList>
    </citation>
    <scope>NUCLEOTIDE SEQUENCE [LARGE SCALE GENOMIC DNA]</scope>
    <source>
        <strain evidence="2 3">DSM 46831</strain>
    </source>
</reference>
<gene>
    <name evidence="2" type="ORF">EDD57_12422</name>
</gene>
<organism evidence="2 3">
    <name type="scientific">Baia soyae</name>
    <dbReference type="NCBI Taxonomy" id="1544746"/>
    <lineage>
        <taxon>Bacteria</taxon>
        <taxon>Bacillati</taxon>
        <taxon>Bacillota</taxon>
        <taxon>Bacilli</taxon>
        <taxon>Bacillales</taxon>
        <taxon>Thermoactinomycetaceae</taxon>
        <taxon>Baia</taxon>
    </lineage>
</organism>
<name>A0A4R2RSW9_9BACL</name>
<dbReference type="RefSeq" id="WP_131849070.1">
    <property type="nucleotide sequence ID" value="NZ_SLXV01000024.1"/>
</dbReference>
<evidence type="ECO:0000313" key="3">
    <source>
        <dbReference type="Proteomes" id="UP000294746"/>
    </source>
</evidence>
<dbReference type="Gene3D" id="2.40.320.10">
    <property type="entry name" value="Hypothetical Protein Pfu-838710-001"/>
    <property type="match status" value="1"/>
</dbReference>
<sequence length="185" mass="21414">MSIEFEAKVIEINPQDLSAKILELGGEKLGEFFMRRYVYDMIPGDMSKWIRLRDNGKESTLTIKEIVHDEIDGTRELETIVEDFEITNQILEKLGYTAKSYQENRRTSFILNGVRLEIDEWPMIPPYLEIEADSKEQVVQVAGLLGYVDSQLTGENTIKIYKQHGIDLNSTPNLQFEMLDKSDYK</sequence>
<dbReference type="OrthoDB" id="2988223at2"/>
<dbReference type="PROSITE" id="PS51707">
    <property type="entry name" value="CYTH"/>
    <property type="match status" value="1"/>
</dbReference>
<keyword evidence="3" id="KW-1185">Reference proteome</keyword>
<dbReference type="InterPro" id="IPR023577">
    <property type="entry name" value="CYTH_domain"/>
</dbReference>
<proteinExistence type="predicted"/>
<evidence type="ECO:0000313" key="2">
    <source>
        <dbReference type="EMBL" id="TCP66443.1"/>
    </source>
</evidence>
<dbReference type="EMBL" id="SLXV01000024">
    <property type="protein sequence ID" value="TCP66443.1"/>
    <property type="molecule type" value="Genomic_DNA"/>
</dbReference>
<dbReference type="AlphaFoldDB" id="A0A4R2RSW9"/>
<evidence type="ECO:0000259" key="1">
    <source>
        <dbReference type="PROSITE" id="PS51707"/>
    </source>
</evidence>
<comment type="caution">
    <text evidence="2">The sequence shown here is derived from an EMBL/GenBank/DDBJ whole genome shotgun (WGS) entry which is preliminary data.</text>
</comment>
<accession>A0A4R2RSW9</accession>
<dbReference type="Pfam" id="PF01928">
    <property type="entry name" value="CYTH"/>
    <property type="match status" value="1"/>
</dbReference>
<dbReference type="InterPro" id="IPR033469">
    <property type="entry name" value="CYTH-like_dom_sf"/>
</dbReference>
<dbReference type="Proteomes" id="UP000294746">
    <property type="component" value="Unassembled WGS sequence"/>
</dbReference>